<evidence type="ECO:0000259" key="11">
    <source>
        <dbReference type="PROSITE" id="PS50112"/>
    </source>
</evidence>
<sequence>MDSKVKPKEKRRNSERRKEKSRDAARCRRSKESEIFHDMASLLPLPASTVTSLDKASVMRLAISFLKTKHILNMIPAVASSSSRSLVSSDYSSRRDCSVSPVSSVSSSSSESSVRSVSGSGRRDNVVSESCRVTSGGSGGSASSVTDDALYLKALDGFVLVLSTEGDLVFLSENVNHHLGLSQIDLMGQSIYEVTHPCDHNEVKSILSTKDVHTKRSMFIRFKCTLTSKGRNVNVKAASYKVIHCTGHLVRNETPAGVLQSSASTDSTTIHDPNNNKSYGTDNKENNSVHSDDCEEDDQDDEVGDISGGVEKRNGVEAPSHCFIAIGEPIPHPSNYDVPLSQTFLTKHSLDMKFTYADETMEDFLGFNPDIFIGNSVFEFHHAQDSFHVQNAFKSLFAKGQCQTDRYRFLACGGGYVWVLTQATLIYSKCQKPQSVVCVNFVISGIEGYAETKKFRTQIRPRLIASISYEILLKM</sequence>
<dbReference type="AlphaFoldDB" id="A0A8D8LQ16"/>
<proteinExistence type="predicted"/>
<evidence type="ECO:0000256" key="6">
    <source>
        <dbReference type="ARBA" id="ARBA00023159"/>
    </source>
</evidence>
<dbReference type="PANTHER" id="PTHR23043:SF17">
    <property type="entry name" value="PROTEIN SIMILAR"/>
    <property type="match status" value="1"/>
</dbReference>
<keyword evidence="4" id="KW-0805">Transcription regulation</keyword>
<dbReference type="GO" id="GO:0000977">
    <property type="term" value="F:RNA polymerase II transcription regulatory region sequence-specific DNA binding"/>
    <property type="evidence" value="ECO:0007669"/>
    <property type="project" value="TreeGrafter"/>
</dbReference>
<dbReference type="InterPro" id="IPR011598">
    <property type="entry name" value="bHLH_dom"/>
</dbReference>
<dbReference type="Pfam" id="PF00989">
    <property type="entry name" value="PAS"/>
    <property type="match status" value="1"/>
</dbReference>
<dbReference type="GO" id="GO:0046983">
    <property type="term" value="F:protein dimerization activity"/>
    <property type="evidence" value="ECO:0007669"/>
    <property type="project" value="InterPro"/>
</dbReference>
<dbReference type="GO" id="GO:0000981">
    <property type="term" value="F:DNA-binding transcription factor activity, RNA polymerase II-specific"/>
    <property type="evidence" value="ECO:0007669"/>
    <property type="project" value="TreeGrafter"/>
</dbReference>
<feature type="compositionally biased region" description="Acidic residues" evidence="10">
    <location>
        <begin position="293"/>
        <end position="304"/>
    </location>
</feature>
<dbReference type="Gene3D" id="3.30.450.20">
    <property type="entry name" value="PAS domain"/>
    <property type="match status" value="3"/>
</dbReference>
<dbReference type="SUPFAM" id="SSF55785">
    <property type="entry name" value="PYP-like sensor domain (PAS domain)"/>
    <property type="match status" value="2"/>
</dbReference>
<evidence type="ECO:0000256" key="9">
    <source>
        <dbReference type="ARBA" id="ARBA00023278"/>
    </source>
</evidence>
<evidence type="ECO:0000256" key="5">
    <source>
        <dbReference type="ARBA" id="ARBA00023125"/>
    </source>
</evidence>
<protein>
    <submittedName>
        <fullName evidence="13">Hypoxia-inducible factor 1-alpha</fullName>
    </submittedName>
</protein>
<feature type="region of interest" description="Disordered" evidence="10">
    <location>
        <begin position="93"/>
        <end position="142"/>
    </location>
</feature>
<dbReference type="InterPro" id="IPR013655">
    <property type="entry name" value="PAS_fold_3"/>
</dbReference>
<feature type="compositionally biased region" description="Basic and acidic residues" evidence="10">
    <location>
        <begin position="282"/>
        <end position="292"/>
    </location>
</feature>
<organism evidence="13">
    <name type="scientific">Cacopsylla melanoneura</name>
    <dbReference type="NCBI Taxonomy" id="428564"/>
    <lineage>
        <taxon>Eukaryota</taxon>
        <taxon>Metazoa</taxon>
        <taxon>Ecdysozoa</taxon>
        <taxon>Arthropoda</taxon>
        <taxon>Hexapoda</taxon>
        <taxon>Insecta</taxon>
        <taxon>Pterygota</taxon>
        <taxon>Neoptera</taxon>
        <taxon>Paraneoptera</taxon>
        <taxon>Hemiptera</taxon>
        <taxon>Sternorrhyncha</taxon>
        <taxon>Psylloidea</taxon>
        <taxon>Psyllidae</taxon>
        <taxon>Psyllinae</taxon>
        <taxon>Cacopsylla</taxon>
    </lineage>
</organism>
<dbReference type="EMBL" id="HBUF01030778">
    <property type="protein sequence ID" value="CAG6614609.1"/>
    <property type="molecule type" value="Transcribed_RNA"/>
</dbReference>
<feature type="compositionally biased region" description="Basic and acidic residues" evidence="10">
    <location>
        <begin position="16"/>
        <end position="30"/>
    </location>
</feature>
<evidence type="ECO:0000256" key="4">
    <source>
        <dbReference type="ARBA" id="ARBA00023015"/>
    </source>
</evidence>
<feature type="region of interest" description="Disordered" evidence="10">
    <location>
        <begin position="257"/>
        <end position="314"/>
    </location>
</feature>
<feature type="domain" description="PAS" evidence="11">
    <location>
        <begin position="152"/>
        <end position="207"/>
    </location>
</feature>
<dbReference type="InterPro" id="IPR035965">
    <property type="entry name" value="PAS-like_dom_sf"/>
</dbReference>
<keyword evidence="3" id="KW-0832">Ubl conjugation</keyword>
<feature type="compositionally biased region" description="Low complexity" evidence="10">
    <location>
        <begin position="98"/>
        <end position="120"/>
    </location>
</feature>
<reference evidence="13" key="1">
    <citation type="submission" date="2021-05" db="EMBL/GenBank/DDBJ databases">
        <authorList>
            <person name="Alioto T."/>
            <person name="Alioto T."/>
            <person name="Gomez Garrido J."/>
        </authorList>
    </citation>
    <scope>NUCLEOTIDE SEQUENCE</scope>
</reference>
<dbReference type="PROSITE" id="PS50112">
    <property type="entry name" value="PAS"/>
    <property type="match status" value="2"/>
</dbReference>
<evidence type="ECO:0000256" key="8">
    <source>
        <dbReference type="ARBA" id="ARBA00023242"/>
    </source>
</evidence>
<feature type="region of interest" description="Disordered" evidence="10">
    <location>
        <begin position="1"/>
        <end position="30"/>
    </location>
</feature>
<dbReference type="GO" id="GO:0005634">
    <property type="term" value="C:nucleus"/>
    <property type="evidence" value="ECO:0007669"/>
    <property type="project" value="UniProtKB-SubCell"/>
</dbReference>
<feature type="compositionally biased region" description="Polar residues" evidence="10">
    <location>
        <begin position="259"/>
        <end position="281"/>
    </location>
</feature>
<name>A0A8D8LQ16_9HEMI</name>
<keyword evidence="7" id="KW-0804">Transcription</keyword>
<keyword evidence="9" id="KW-0379">Hydroxylation</keyword>
<dbReference type="Pfam" id="PF23171">
    <property type="entry name" value="bHLH_HIF1A"/>
    <property type="match status" value="1"/>
</dbReference>
<dbReference type="SUPFAM" id="SSF47459">
    <property type="entry name" value="HLH, helix-loop-helix DNA-binding domain"/>
    <property type="match status" value="1"/>
</dbReference>
<evidence type="ECO:0000259" key="12">
    <source>
        <dbReference type="PROSITE" id="PS50888"/>
    </source>
</evidence>
<dbReference type="GO" id="GO:0071456">
    <property type="term" value="P:cellular response to hypoxia"/>
    <property type="evidence" value="ECO:0007669"/>
    <property type="project" value="TreeGrafter"/>
</dbReference>
<keyword evidence="5" id="KW-0238">DNA-binding</keyword>
<comment type="subcellular location">
    <subcellularLocation>
        <location evidence="1">Nucleus</location>
    </subcellularLocation>
</comment>
<dbReference type="GO" id="GO:0045944">
    <property type="term" value="P:positive regulation of transcription by RNA polymerase II"/>
    <property type="evidence" value="ECO:0007669"/>
    <property type="project" value="UniProtKB-ARBA"/>
</dbReference>
<dbReference type="InterPro" id="IPR013767">
    <property type="entry name" value="PAS_fold"/>
</dbReference>
<dbReference type="SMART" id="SM00091">
    <property type="entry name" value="PAS"/>
    <property type="match status" value="2"/>
</dbReference>
<keyword evidence="2" id="KW-0677">Repeat</keyword>
<evidence type="ECO:0000256" key="10">
    <source>
        <dbReference type="SAM" id="MobiDB-lite"/>
    </source>
</evidence>
<evidence type="ECO:0000256" key="2">
    <source>
        <dbReference type="ARBA" id="ARBA00022737"/>
    </source>
</evidence>
<dbReference type="PROSITE" id="PS50888">
    <property type="entry name" value="BHLH"/>
    <property type="match status" value="1"/>
</dbReference>
<dbReference type="SMART" id="SM00353">
    <property type="entry name" value="HLH"/>
    <property type="match status" value="1"/>
</dbReference>
<evidence type="ECO:0000256" key="1">
    <source>
        <dbReference type="ARBA" id="ARBA00004123"/>
    </source>
</evidence>
<evidence type="ECO:0000256" key="7">
    <source>
        <dbReference type="ARBA" id="ARBA00023163"/>
    </source>
</evidence>
<dbReference type="FunFam" id="3.30.450.20:FF:000015">
    <property type="entry name" value="Hypoxia-inducible factor 1-alpha isoform 1"/>
    <property type="match status" value="1"/>
</dbReference>
<keyword evidence="8" id="KW-0539">Nucleus</keyword>
<evidence type="ECO:0000256" key="3">
    <source>
        <dbReference type="ARBA" id="ARBA00022843"/>
    </source>
</evidence>
<evidence type="ECO:0000313" key="13">
    <source>
        <dbReference type="EMBL" id="CAG6614609.1"/>
    </source>
</evidence>
<dbReference type="CDD" id="cd00130">
    <property type="entry name" value="PAS"/>
    <property type="match status" value="2"/>
</dbReference>
<feature type="domain" description="PAS" evidence="11">
    <location>
        <begin position="349"/>
        <end position="400"/>
    </location>
</feature>
<dbReference type="CDD" id="cd11433">
    <property type="entry name" value="bHLH-PAS_HIF"/>
    <property type="match status" value="1"/>
</dbReference>
<feature type="domain" description="BHLH" evidence="12">
    <location>
        <begin position="16"/>
        <end position="69"/>
    </location>
</feature>
<dbReference type="Pfam" id="PF08447">
    <property type="entry name" value="PAS_3"/>
    <property type="match status" value="1"/>
</dbReference>
<dbReference type="PANTHER" id="PTHR23043">
    <property type="entry name" value="HYPOXIA-INDUCIBLE FACTOR 1 ALPHA"/>
    <property type="match status" value="1"/>
</dbReference>
<dbReference type="InterPro" id="IPR036638">
    <property type="entry name" value="HLH_DNA-bd_sf"/>
</dbReference>
<keyword evidence="6" id="KW-0010">Activator</keyword>
<accession>A0A8D8LQ16</accession>
<dbReference type="InterPro" id="IPR000014">
    <property type="entry name" value="PAS"/>
</dbReference>